<evidence type="ECO:0000313" key="3">
    <source>
        <dbReference type="Proteomes" id="UP001160148"/>
    </source>
</evidence>
<evidence type="ECO:0000259" key="1">
    <source>
        <dbReference type="Pfam" id="PF21530"/>
    </source>
</evidence>
<dbReference type="PANTHER" id="PTHR10492">
    <property type="match status" value="1"/>
</dbReference>
<gene>
    <name evidence="2" type="ORF">MEUPH1_LOCUS10246</name>
</gene>
<dbReference type="Proteomes" id="UP001160148">
    <property type="component" value="Unassembled WGS sequence"/>
</dbReference>
<accession>A0AAV0WEL0</accession>
<dbReference type="EMBL" id="CARXXK010000002">
    <property type="protein sequence ID" value="CAI6354217.1"/>
    <property type="molecule type" value="Genomic_DNA"/>
</dbReference>
<comment type="caution">
    <text evidence="2">The sequence shown here is derived from an EMBL/GenBank/DDBJ whole genome shotgun (WGS) entry which is preliminary data.</text>
</comment>
<dbReference type="PANTHER" id="PTHR10492:SF57">
    <property type="entry name" value="ATP-DEPENDENT DNA HELICASE"/>
    <property type="match status" value="1"/>
</dbReference>
<organism evidence="2 3">
    <name type="scientific">Macrosiphum euphorbiae</name>
    <name type="common">potato aphid</name>
    <dbReference type="NCBI Taxonomy" id="13131"/>
    <lineage>
        <taxon>Eukaryota</taxon>
        <taxon>Metazoa</taxon>
        <taxon>Ecdysozoa</taxon>
        <taxon>Arthropoda</taxon>
        <taxon>Hexapoda</taxon>
        <taxon>Insecta</taxon>
        <taxon>Pterygota</taxon>
        <taxon>Neoptera</taxon>
        <taxon>Paraneoptera</taxon>
        <taxon>Hemiptera</taxon>
        <taxon>Sternorrhyncha</taxon>
        <taxon>Aphidomorpha</taxon>
        <taxon>Aphidoidea</taxon>
        <taxon>Aphididae</taxon>
        <taxon>Macrosiphini</taxon>
        <taxon>Macrosiphum</taxon>
    </lineage>
</organism>
<feature type="domain" description="DNA helicase Pif1-like 2B" evidence="1">
    <location>
        <begin position="13"/>
        <end position="58"/>
    </location>
</feature>
<evidence type="ECO:0000313" key="2">
    <source>
        <dbReference type="EMBL" id="CAI6354217.1"/>
    </source>
</evidence>
<reference evidence="2 3" key="1">
    <citation type="submission" date="2023-01" db="EMBL/GenBank/DDBJ databases">
        <authorList>
            <person name="Whitehead M."/>
        </authorList>
    </citation>
    <scope>NUCLEOTIDE SEQUENCE [LARGE SCALE GENOMIC DNA]</scope>
</reference>
<dbReference type="InterPro" id="IPR049163">
    <property type="entry name" value="Pif1-like_2B_dom"/>
</dbReference>
<dbReference type="AlphaFoldDB" id="A0AAV0WEL0"/>
<proteinExistence type="predicted"/>
<dbReference type="Pfam" id="PF21530">
    <property type="entry name" value="Pif1_2B_dom"/>
    <property type="match status" value="1"/>
</dbReference>
<sequence length="79" mass="8696">MCDPDNAINYPMEFLNSFEISGLPPHKLILKTGIPVMLLRNLQPPILCNGTRLCIKTLNTNVLEATVLTGYGKGTNDTH</sequence>
<name>A0AAV0WEL0_9HEMI</name>
<protein>
    <recommendedName>
        <fullName evidence="1">DNA helicase Pif1-like 2B domain-containing protein</fullName>
    </recommendedName>
</protein>
<keyword evidence="3" id="KW-1185">Reference proteome</keyword>